<accession>D2VDJ3</accession>
<dbReference type="PROSITE" id="PS01186">
    <property type="entry name" value="EGF_2"/>
    <property type="match status" value="1"/>
</dbReference>
<evidence type="ECO:0000313" key="9">
    <source>
        <dbReference type="Proteomes" id="UP000006671"/>
    </source>
</evidence>
<dbReference type="Gene3D" id="2.10.25.10">
    <property type="entry name" value="Laminin"/>
    <property type="match status" value="2"/>
</dbReference>
<dbReference type="AlphaFoldDB" id="D2VDJ3"/>
<feature type="chain" id="PRO_5003038462" evidence="5">
    <location>
        <begin position="30"/>
        <end position="355"/>
    </location>
</feature>
<dbReference type="Proteomes" id="UP000006671">
    <property type="component" value="Unassembled WGS sequence"/>
</dbReference>
<dbReference type="KEGG" id="ngr:NAEGRDRAFT_66863"/>
<dbReference type="InterPro" id="IPR013111">
    <property type="entry name" value="EGF_extracell"/>
</dbReference>
<keyword evidence="2" id="KW-0677">Repeat</keyword>
<evidence type="ECO:0000313" key="8">
    <source>
        <dbReference type="EMBL" id="EFC45245.1"/>
    </source>
</evidence>
<evidence type="ECO:0000256" key="2">
    <source>
        <dbReference type="ARBA" id="ARBA00022737"/>
    </source>
</evidence>
<feature type="transmembrane region" description="Helical" evidence="4">
    <location>
        <begin position="311"/>
        <end position="342"/>
    </location>
</feature>
<name>D2VDJ3_NAEGR</name>
<dbReference type="Pfam" id="PF07974">
    <property type="entry name" value="EGF_2"/>
    <property type="match status" value="1"/>
</dbReference>
<dbReference type="PANTHER" id="PTHR11219:SF69">
    <property type="entry name" value="TENEURIN-A"/>
    <property type="match status" value="1"/>
</dbReference>
<dbReference type="SMART" id="SM00181">
    <property type="entry name" value="EGF"/>
    <property type="match status" value="2"/>
</dbReference>
<dbReference type="InterPro" id="IPR051216">
    <property type="entry name" value="Teneurin"/>
</dbReference>
<organism evidence="9">
    <name type="scientific">Naegleria gruberi</name>
    <name type="common">Amoeba</name>
    <dbReference type="NCBI Taxonomy" id="5762"/>
    <lineage>
        <taxon>Eukaryota</taxon>
        <taxon>Discoba</taxon>
        <taxon>Heterolobosea</taxon>
        <taxon>Tetramitia</taxon>
        <taxon>Eutetramitia</taxon>
        <taxon>Vahlkampfiidae</taxon>
        <taxon>Naegleria</taxon>
    </lineage>
</organism>
<dbReference type="RefSeq" id="XP_002677989.1">
    <property type="nucleotide sequence ID" value="XM_002677943.1"/>
</dbReference>
<dbReference type="PANTHER" id="PTHR11219">
    <property type="entry name" value="TENEURIN AND N-ACETYLGLUCOSAMINE-1-PHOSPHODIESTER ALPHA-N-ACETYLGLUCOSAMINIDASE"/>
    <property type="match status" value="1"/>
</dbReference>
<evidence type="ECO:0000256" key="5">
    <source>
        <dbReference type="SAM" id="SignalP"/>
    </source>
</evidence>
<dbReference type="PROSITE" id="PS00022">
    <property type="entry name" value="EGF_1"/>
    <property type="match status" value="1"/>
</dbReference>
<keyword evidence="9" id="KW-1185">Reference proteome</keyword>
<keyword evidence="4" id="KW-0472">Membrane</keyword>
<feature type="signal peptide" evidence="5">
    <location>
        <begin position="1"/>
        <end position="29"/>
    </location>
</feature>
<gene>
    <name evidence="8" type="ORF">NAEGRDRAFT_66863</name>
</gene>
<keyword evidence="5" id="KW-0732">Signal</keyword>
<keyword evidence="1" id="KW-0245">EGF-like domain</keyword>
<evidence type="ECO:0000259" key="6">
    <source>
        <dbReference type="PROSITE" id="PS00022"/>
    </source>
</evidence>
<dbReference type="InterPro" id="IPR000742">
    <property type="entry name" value="EGF"/>
</dbReference>
<evidence type="ECO:0000256" key="4">
    <source>
        <dbReference type="SAM" id="Phobius"/>
    </source>
</evidence>
<evidence type="ECO:0000259" key="7">
    <source>
        <dbReference type="PROSITE" id="PS01186"/>
    </source>
</evidence>
<dbReference type="VEuPathDB" id="AmoebaDB:NAEGRDRAFT_66863"/>
<proteinExistence type="predicted"/>
<dbReference type="OrthoDB" id="10045365at2759"/>
<evidence type="ECO:0000256" key="3">
    <source>
        <dbReference type="ARBA" id="ARBA00023157"/>
    </source>
</evidence>
<evidence type="ECO:0000256" key="1">
    <source>
        <dbReference type="ARBA" id="ARBA00022536"/>
    </source>
</evidence>
<dbReference type="EMBL" id="GG738864">
    <property type="protein sequence ID" value="EFC45245.1"/>
    <property type="molecule type" value="Genomic_DNA"/>
</dbReference>
<dbReference type="InParanoid" id="D2VDJ3"/>
<feature type="domain" description="EGF-like" evidence="6 7">
    <location>
        <begin position="59"/>
        <end position="70"/>
    </location>
</feature>
<dbReference type="Pfam" id="PF23106">
    <property type="entry name" value="EGF_Teneurin"/>
    <property type="match status" value="1"/>
</dbReference>
<keyword evidence="4" id="KW-0812">Transmembrane</keyword>
<reference evidence="8 9" key="1">
    <citation type="journal article" date="2010" name="Cell">
        <title>The genome of Naegleria gruberi illuminates early eukaryotic versatility.</title>
        <authorList>
            <person name="Fritz-Laylin L.K."/>
            <person name="Prochnik S.E."/>
            <person name="Ginger M.L."/>
            <person name="Dacks J.B."/>
            <person name="Carpenter M.L."/>
            <person name="Field M.C."/>
            <person name="Kuo A."/>
            <person name="Paredez A."/>
            <person name="Chapman J."/>
            <person name="Pham J."/>
            <person name="Shu S."/>
            <person name="Neupane R."/>
            <person name="Cipriano M."/>
            <person name="Mancuso J."/>
            <person name="Tu H."/>
            <person name="Salamov A."/>
            <person name="Lindquist E."/>
            <person name="Shapiro H."/>
            <person name="Lucas S."/>
            <person name="Grigoriev I.V."/>
            <person name="Cande W.Z."/>
            <person name="Fulton C."/>
            <person name="Rokhsar D.S."/>
            <person name="Dawson S.C."/>
        </authorList>
    </citation>
    <scope>NUCLEOTIDE SEQUENCE [LARGE SCALE GENOMIC DNA]</scope>
    <source>
        <strain evidence="8 9">NEG-M</strain>
    </source>
</reference>
<keyword evidence="4" id="KW-1133">Transmembrane helix</keyword>
<dbReference type="GeneID" id="8849021"/>
<keyword evidence="3" id="KW-1015">Disulfide bond</keyword>
<dbReference type="STRING" id="5762.D2VDJ3"/>
<sequence length="355" mass="39590">MTSNCCFNVISSILFLVLFLSLHVSNTLQKQPAFVCFGKKSTNPAVCSGNGDCIANGMCACKMGFYGPQCQTFNCFQYPNFFPLVCSSRGVCSKPNTCECMTGWIGPDCSKQNQTIVTPPTNNSNNSTNVIGKVQNTKVSDLNSKKVLVNNSTKIEFPPTIEEYLEKQGLSRNENINVLTTFENSKEFSSGITSITLTFPNGSLIPVNGLVDPIQIEFYNLTYNVNSSTFDLNNPNFTCAYFDEFKEEWLTYGLETILSNVKLLKNNTVNLNIDCKTKHLTRFTIIDRNIDKANQNRDVVLPDLPRDEQTILIVAITLPAAGACLISCLMFILAVSISIFMMKRRRKKEKPMNQP</sequence>
<protein>
    <submittedName>
        <fullName evidence="8">Predicted protein</fullName>
    </submittedName>
</protein>